<dbReference type="PATRIC" id="fig|1379870.5.peg.3434"/>
<dbReference type="Gene3D" id="1.10.1740.10">
    <property type="match status" value="1"/>
</dbReference>
<dbReference type="AlphaFoldDB" id="A0A0E3ZX34"/>
<dbReference type="SUPFAM" id="SSF88659">
    <property type="entry name" value="Sigma3 and sigma4 domains of RNA polymerase sigma factors"/>
    <property type="match status" value="1"/>
</dbReference>
<dbReference type="PANTHER" id="PTHR43133:SF8">
    <property type="entry name" value="RNA POLYMERASE SIGMA FACTOR HI_1459-RELATED"/>
    <property type="match status" value="1"/>
</dbReference>
<keyword evidence="4" id="KW-0238">DNA-binding</keyword>
<dbReference type="EMBL" id="CP010429">
    <property type="protein sequence ID" value="AKD56143.1"/>
    <property type="molecule type" value="Genomic_DNA"/>
</dbReference>
<keyword evidence="2" id="KW-0805">Transcription regulation</keyword>
<evidence type="ECO:0000313" key="8">
    <source>
        <dbReference type="Proteomes" id="UP000033054"/>
    </source>
</evidence>
<evidence type="ECO:0000256" key="3">
    <source>
        <dbReference type="ARBA" id="ARBA00023082"/>
    </source>
</evidence>
<dbReference type="InterPro" id="IPR013325">
    <property type="entry name" value="RNA_pol_sigma_r2"/>
</dbReference>
<dbReference type="RefSeq" id="WP_046574952.1">
    <property type="nucleotide sequence ID" value="NZ_CP010429.1"/>
</dbReference>
<sequence length="195" mass="22749">MSTRPLPIYSTELEFYTALTRRDERAYQFLYADVFPSFRYWVLSNSGSEMDAEDSFQKGLLNFLLNVETGKYQLQAEARITTVVFEYCKRVWQTELKSARFRTKATLPDAIDTADTADVVKDLERMDVVEAVRKSLDQLKGECRKLMEWFYMDDLSLRDIAERLGMKESSVKSKRYDCAEKLKAFYLKTATQQGL</sequence>
<dbReference type="InterPro" id="IPR036388">
    <property type="entry name" value="WH-like_DNA-bd_sf"/>
</dbReference>
<gene>
    <name evidence="7" type="ORF">SD10_15805</name>
</gene>
<comment type="similarity">
    <text evidence="1">Belongs to the sigma-70 factor family. ECF subfamily.</text>
</comment>
<feature type="domain" description="RNA polymerase sigma factor 70 region 4 type 2" evidence="6">
    <location>
        <begin position="131"/>
        <end position="174"/>
    </location>
</feature>
<dbReference type="OrthoDB" id="1116697at2"/>
<proteinExistence type="inferred from homology"/>
<organism evidence="7 8">
    <name type="scientific">Spirosoma radiotolerans</name>
    <dbReference type="NCBI Taxonomy" id="1379870"/>
    <lineage>
        <taxon>Bacteria</taxon>
        <taxon>Pseudomonadati</taxon>
        <taxon>Bacteroidota</taxon>
        <taxon>Cytophagia</taxon>
        <taxon>Cytophagales</taxon>
        <taxon>Cytophagaceae</taxon>
        <taxon>Spirosoma</taxon>
    </lineage>
</organism>
<accession>A0A0E3ZX34</accession>
<evidence type="ECO:0000256" key="1">
    <source>
        <dbReference type="ARBA" id="ARBA00010641"/>
    </source>
</evidence>
<dbReference type="HOGENOM" id="CLU_047691_16_0_10"/>
<evidence type="ECO:0000256" key="2">
    <source>
        <dbReference type="ARBA" id="ARBA00023015"/>
    </source>
</evidence>
<evidence type="ECO:0000256" key="5">
    <source>
        <dbReference type="ARBA" id="ARBA00023163"/>
    </source>
</evidence>
<dbReference type="InterPro" id="IPR039425">
    <property type="entry name" value="RNA_pol_sigma-70-like"/>
</dbReference>
<reference evidence="7 8" key="1">
    <citation type="journal article" date="2014" name="Curr. Microbiol.">
        <title>Spirosoma radiotolerans sp. nov., a gamma-radiation-resistant bacterium isolated from gamma ray-irradiated soil.</title>
        <authorList>
            <person name="Lee J.J."/>
            <person name="Srinivasan S."/>
            <person name="Lim S."/>
            <person name="Joe M."/>
            <person name="Im S."/>
            <person name="Bae S.I."/>
            <person name="Park K.R."/>
            <person name="Han J.H."/>
            <person name="Park S.H."/>
            <person name="Joo B.M."/>
            <person name="Park S.J."/>
            <person name="Kim M.K."/>
        </authorList>
    </citation>
    <scope>NUCLEOTIDE SEQUENCE [LARGE SCALE GENOMIC DNA]</scope>
    <source>
        <strain evidence="7 8">DG5A</strain>
    </source>
</reference>
<keyword evidence="3" id="KW-0731">Sigma factor</keyword>
<evidence type="ECO:0000313" key="7">
    <source>
        <dbReference type="EMBL" id="AKD56143.1"/>
    </source>
</evidence>
<dbReference type="GO" id="GO:0006352">
    <property type="term" value="P:DNA-templated transcription initiation"/>
    <property type="evidence" value="ECO:0007669"/>
    <property type="project" value="InterPro"/>
</dbReference>
<evidence type="ECO:0000259" key="6">
    <source>
        <dbReference type="Pfam" id="PF08281"/>
    </source>
</evidence>
<dbReference type="InterPro" id="IPR014284">
    <property type="entry name" value="RNA_pol_sigma-70_dom"/>
</dbReference>
<dbReference type="Pfam" id="PF08281">
    <property type="entry name" value="Sigma70_r4_2"/>
    <property type="match status" value="1"/>
</dbReference>
<dbReference type="GO" id="GO:0003677">
    <property type="term" value="F:DNA binding"/>
    <property type="evidence" value="ECO:0007669"/>
    <property type="project" value="UniProtKB-KW"/>
</dbReference>
<dbReference type="SUPFAM" id="SSF88946">
    <property type="entry name" value="Sigma2 domain of RNA polymerase sigma factors"/>
    <property type="match status" value="1"/>
</dbReference>
<dbReference type="KEGG" id="srd:SD10_15805"/>
<evidence type="ECO:0000256" key="4">
    <source>
        <dbReference type="ARBA" id="ARBA00023125"/>
    </source>
</evidence>
<dbReference type="STRING" id="1379870.SD10_15805"/>
<dbReference type="Gene3D" id="1.10.10.10">
    <property type="entry name" value="Winged helix-like DNA-binding domain superfamily/Winged helix DNA-binding domain"/>
    <property type="match status" value="1"/>
</dbReference>
<dbReference type="GO" id="GO:0016987">
    <property type="term" value="F:sigma factor activity"/>
    <property type="evidence" value="ECO:0007669"/>
    <property type="project" value="UniProtKB-KW"/>
</dbReference>
<keyword evidence="8" id="KW-1185">Reference proteome</keyword>
<dbReference type="Proteomes" id="UP000033054">
    <property type="component" value="Chromosome"/>
</dbReference>
<dbReference type="NCBIfam" id="TIGR02937">
    <property type="entry name" value="sigma70-ECF"/>
    <property type="match status" value="1"/>
</dbReference>
<protein>
    <submittedName>
        <fullName evidence="7">RNA polymerase subunit sigma-24</fullName>
    </submittedName>
</protein>
<dbReference type="InterPro" id="IPR013324">
    <property type="entry name" value="RNA_pol_sigma_r3/r4-like"/>
</dbReference>
<keyword evidence="5" id="KW-0804">Transcription</keyword>
<dbReference type="InterPro" id="IPR013249">
    <property type="entry name" value="RNA_pol_sigma70_r4_t2"/>
</dbReference>
<dbReference type="PANTHER" id="PTHR43133">
    <property type="entry name" value="RNA POLYMERASE ECF-TYPE SIGMA FACTO"/>
    <property type="match status" value="1"/>
</dbReference>
<name>A0A0E3ZX34_9BACT</name>